<protein>
    <recommendedName>
        <fullName evidence="11">lytic cellulose monooxygenase (C4-dehydrogenating)</fullName>
        <ecNumber evidence="11">1.14.99.56</ecNumber>
    </recommendedName>
</protein>
<evidence type="ECO:0000256" key="1">
    <source>
        <dbReference type="ARBA" id="ARBA00001973"/>
    </source>
</evidence>
<evidence type="ECO:0000259" key="13">
    <source>
        <dbReference type="Pfam" id="PF03443"/>
    </source>
</evidence>
<keyword evidence="15" id="KW-1185">Reference proteome</keyword>
<dbReference type="Gene3D" id="2.70.50.70">
    <property type="match status" value="1"/>
</dbReference>
<comment type="subcellular location">
    <subcellularLocation>
        <location evidence="2">Secreted</location>
    </subcellularLocation>
</comment>
<dbReference type="AlphaFoldDB" id="A0AAW0QNQ1"/>
<keyword evidence="6" id="KW-1015">Disulfide bond</keyword>
<keyword evidence="14" id="KW-0378">Hydrolase</keyword>
<evidence type="ECO:0000256" key="7">
    <source>
        <dbReference type="ARBA" id="ARBA00023277"/>
    </source>
</evidence>
<evidence type="ECO:0000256" key="3">
    <source>
        <dbReference type="ARBA" id="ARBA00022525"/>
    </source>
</evidence>
<feature type="domain" description="Auxiliary Activity family 9 catalytic" evidence="13">
    <location>
        <begin position="18"/>
        <end position="225"/>
    </location>
</feature>
<gene>
    <name evidence="14" type="ORF">PG999_007984</name>
</gene>
<evidence type="ECO:0000256" key="12">
    <source>
        <dbReference type="SAM" id="SignalP"/>
    </source>
</evidence>
<organism evidence="14 15">
    <name type="scientific">Apiospora kogelbergensis</name>
    <dbReference type="NCBI Taxonomy" id="1337665"/>
    <lineage>
        <taxon>Eukaryota</taxon>
        <taxon>Fungi</taxon>
        <taxon>Dikarya</taxon>
        <taxon>Ascomycota</taxon>
        <taxon>Pezizomycotina</taxon>
        <taxon>Sordariomycetes</taxon>
        <taxon>Xylariomycetidae</taxon>
        <taxon>Amphisphaeriales</taxon>
        <taxon>Apiosporaceae</taxon>
        <taxon>Apiospora</taxon>
    </lineage>
</organism>
<sequence length="245" mass="25538">MKLSLATALAFGLSVDAHTIMQKIKVNGQDQGSLNGLRAPNTNNPVQDVMSSSLACGAPGYTSNTVIPVKAGDSIEGWYQHVIGGGQGANDPDNPIASSHKGPVTAWLAKVDNAASASATSAKWFKIWEDTFNTGSRKWGVDNLIANNGWAKFNLPTCIPSGDYLLRIETLALHSAYSQGGAQFYTSCAQIRVSGGGSKTPGSTVSFPGAYAANDPSVVIQIYGSSGKPDNDGKPYSHGPAPFTC</sequence>
<feature type="chain" id="PRO_5043934393" description="lytic cellulose monooxygenase (C4-dehydrogenating)" evidence="12">
    <location>
        <begin position="18"/>
        <end position="245"/>
    </location>
</feature>
<evidence type="ECO:0000313" key="14">
    <source>
        <dbReference type="EMBL" id="KAK8109847.1"/>
    </source>
</evidence>
<keyword evidence="3" id="KW-0964">Secreted</keyword>
<dbReference type="CDD" id="cd21175">
    <property type="entry name" value="LPMO_AA9"/>
    <property type="match status" value="1"/>
</dbReference>
<dbReference type="Pfam" id="PF03443">
    <property type="entry name" value="AA9"/>
    <property type="match status" value="1"/>
</dbReference>
<keyword evidence="5" id="KW-0136">Cellulose degradation</keyword>
<keyword evidence="4 12" id="KW-0732">Signal</keyword>
<comment type="caution">
    <text evidence="14">The sequence shown here is derived from an EMBL/GenBank/DDBJ whole genome shotgun (WGS) entry which is preliminary data.</text>
</comment>
<keyword evidence="8" id="KW-0624">Polysaccharide degradation</keyword>
<dbReference type="GO" id="GO:0030245">
    <property type="term" value="P:cellulose catabolic process"/>
    <property type="evidence" value="ECO:0007669"/>
    <property type="project" value="UniProtKB-KW"/>
</dbReference>
<dbReference type="InterPro" id="IPR005103">
    <property type="entry name" value="AA9_LPMO"/>
</dbReference>
<comment type="catalytic activity">
    <reaction evidence="10">
        <text>[(1-&gt;4)-beta-D-glucosyl]n+m + reduced acceptor + O2 = 4-dehydro-beta-D-glucosyl-[(1-&gt;4)-beta-D-glucosyl]n-1 + [(1-&gt;4)-beta-D-glucosyl]m + acceptor + H2O.</text>
        <dbReference type="EC" id="1.14.99.56"/>
    </reaction>
</comment>
<feature type="signal peptide" evidence="12">
    <location>
        <begin position="1"/>
        <end position="17"/>
    </location>
</feature>
<dbReference type="InterPro" id="IPR049892">
    <property type="entry name" value="AA9"/>
</dbReference>
<keyword evidence="7" id="KW-0119">Carbohydrate metabolism</keyword>
<name>A0AAW0QNQ1_9PEZI</name>
<comment type="similarity">
    <text evidence="9">Belongs to the polysaccharide monooxygenase AA9 family.</text>
</comment>
<evidence type="ECO:0000256" key="6">
    <source>
        <dbReference type="ARBA" id="ARBA00023157"/>
    </source>
</evidence>
<evidence type="ECO:0000313" key="15">
    <source>
        <dbReference type="Proteomes" id="UP001392437"/>
    </source>
</evidence>
<evidence type="ECO:0000256" key="11">
    <source>
        <dbReference type="ARBA" id="ARBA00047174"/>
    </source>
</evidence>
<accession>A0AAW0QNQ1</accession>
<proteinExistence type="inferred from homology"/>
<dbReference type="EC" id="1.14.99.56" evidence="11"/>
<evidence type="ECO:0000256" key="4">
    <source>
        <dbReference type="ARBA" id="ARBA00022729"/>
    </source>
</evidence>
<evidence type="ECO:0000256" key="5">
    <source>
        <dbReference type="ARBA" id="ARBA00023001"/>
    </source>
</evidence>
<evidence type="ECO:0000256" key="9">
    <source>
        <dbReference type="ARBA" id="ARBA00044502"/>
    </source>
</evidence>
<evidence type="ECO:0000256" key="10">
    <source>
        <dbReference type="ARBA" id="ARBA00045077"/>
    </source>
</evidence>
<reference evidence="14 15" key="1">
    <citation type="submission" date="2023-01" db="EMBL/GenBank/DDBJ databases">
        <title>Analysis of 21 Apiospora genomes using comparative genomics revels a genus with tremendous synthesis potential of carbohydrate active enzymes and secondary metabolites.</title>
        <authorList>
            <person name="Sorensen T."/>
        </authorList>
    </citation>
    <scope>NUCLEOTIDE SEQUENCE [LARGE SCALE GENOMIC DNA]</scope>
    <source>
        <strain evidence="14 15">CBS 117206</strain>
    </source>
</reference>
<evidence type="ECO:0000256" key="8">
    <source>
        <dbReference type="ARBA" id="ARBA00023326"/>
    </source>
</evidence>
<evidence type="ECO:0000256" key="2">
    <source>
        <dbReference type="ARBA" id="ARBA00004613"/>
    </source>
</evidence>
<dbReference type="Proteomes" id="UP001392437">
    <property type="component" value="Unassembled WGS sequence"/>
</dbReference>
<dbReference type="PANTHER" id="PTHR33353:SF13">
    <property type="entry name" value="ENDOGLUCANASE II"/>
    <property type="match status" value="1"/>
</dbReference>
<dbReference type="PANTHER" id="PTHR33353">
    <property type="entry name" value="PUTATIVE (AFU_ORTHOLOGUE AFUA_1G12560)-RELATED"/>
    <property type="match status" value="1"/>
</dbReference>
<comment type="cofactor">
    <cofactor evidence="1">
        <name>Cu(2+)</name>
        <dbReference type="ChEBI" id="CHEBI:29036"/>
    </cofactor>
</comment>
<dbReference type="EMBL" id="JAQQWP010000007">
    <property type="protein sequence ID" value="KAK8109847.1"/>
    <property type="molecule type" value="Genomic_DNA"/>
</dbReference>
<dbReference type="GO" id="GO:0005576">
    <property type="term" value="C:extracellular region"/>
    <property type="evidence" value="ECO:0007669"/>
    <property type="project" value="UniProtKB-SubCell"/>
</dbReference>
<dbReference type="GO" id="GO:0016787">
    <property type="term" value="F:hydrolase activity"/>
    <property type="evidence" value="ECO:0007669"/>
    <property type="project" value="UniProtKB-KW"/>
</dbReference>